<keyword evidence="3" id="KW-0520">NAD</keyword>
<gene>
    <name evidence="5" type="ORF">JOE69_002643</name>
</gene>
<keyword evidence="6" id="KW-1185">Reference proteome</keyword>
<dbReference type="Gene3D" id="3.40.605.10">
    <property type="entry name" value="Aldehyde Dehydrogenase, Chain A, domain 1"/>
    <property type="match status" value="1"/>
</dbReference>
<accession>A0ABU1JDD4</accession>
<evidence type="ECO:0000259" key="4">
    <source>
        <dbReference type="Pfam" id="PF00171"/>
    </source>
</evidence>
<dbReference type="InterPro" id="IPR016162">
    <property type="entry name" value="Ald_DH_N"/>
</dbReference>
<protein>
    <submittedName>
        <fullName evidence="5">Benzaldehyde dehydrogenase (NAD)</fullName>
        <ecNumber evidence="5">1.2.1.28</ecNumber>
    </submittedName>
</protein>
<dbReference type="InterPro" id="IPR015590">
    <property type="entry name" value="Aldehyde_DH_dom"/>
</dbReference>
<reference evidence="5 6" key="1">
    <citation type="submission" date="2023-07" db="EMBL/GenBank/DDBJ databases">
        <title>Sequencing the genomes of 1000 actinobacteria strains.</title>
        <authorList>
            <person name="Klenk H.-P."/>
        </authorList>
    </citation>
    <scope>NUCLEOTIDE SEQUENCE [LARGE SCALE GENOMIC DNA]</scope>
    <source>
        <strain evidence="5 6">DSM 14555</strain>
    </source>
</reference>
<dbReference type="RefSeq" id="WP_309799472.1">
    <property type="nucleotide sequence ID" value="NZ_BAAAHY010000007.1"/>
</dbReference>
<keyword evidence="2 5" id="KW-0560">Oxidoreductase</keyword>
<sequence>MLEDQRWAAKIFSSGWQPGSGTLDVVEPATGALLGRTGLADAADVAAASAAAAAAQPAWAAASILERAAVLRRAAGILEQHLAEITEQLIRETGSVPGKAGFELGLALRTLLEAAGLPGLAQGEVLPTAGDRWSFARRIPIGVVGVISPFNSPIVLGLRSVAPALALGNAVLLKPDPRTPIAGGVILARLFEEAGLPEGLLHVLPGGAETGQAVVRAAEVQMISFTGSAATGRQVGELAAAQLKKTHLELGGKNSVLVLPGADLARAASAAAFASFFHQGQVCMSAGRILVPEAQHDEFVELLCAAADRLKAGDPRLADSDLGPLIDARQLARIESIVSDSVADGARIRTGGETAGLFMQPLVLSGLRPEHRAWQAEIFGPVAPVMEYRDLDQAVELVNATEYGLSTAILGDVGTAMRLADRIRSGIVHINEQTIDDEPNVPFGGTGASGNGTRFGGAAANLEAYTETQWLTVRSEIADYPF</sequence>
<evidence type="ECO:0000256" key="3">
    <source>
        <dbReference type="ARBA" id="ARBA00023027"/>
    </source>
</evidence>
<dbReference type="InterPro" id="IPR016163">
    <property type="entry name" value="Ald_DH_C"/>
</dbReference>
<comment type="similarity">
    <text evidence="1">Belongs to the aldehyde dehydrogenase family.</text>
</comment>
<dbReference type="Gene3D" id="3.40.309.10">
    <property type="entry name" value="Aldehyde Dehydrogenase, Chain A, domain 2"/>
    <property type="match status" value="1"/>
</dbReference>
<evidence type="ECO:0000256" key="1">
    <source>
        <dbReference type="ARBA" id="ARBA00009986"/>
    </source>
</evidence>
<evidence type="ECO:0000313" key="6">
    <source>
        <dbReference type="Proteomes" id="UP001185069"/>
    </source>
</evidence>
<evidence type="ECO:0000256" key="2">
    <source>
        <dbReference type="ARBA" id="ARBA00023002"/>
    </source>
</evidence>
<organism evidence="5 6">
    <name type="scientific">Arthrobacter russicus</name>
    <dbReference type="NCBI Taxonomy" id="172040"/>
    <lineage>
        <taxon>Bacteria</taxon>
        <taxon>Bacillati</taxon>
        <taxon>Actinomycetota</taxon>
        <taxon>Actinomycetes</taxon>
        <taxon>Micrococcales</taxon>
        <taxon>Micrococcaceae</taxon>
        <taxon>Arthrobacter</taxon>
    </lineage>
</organism>
<dbReference type="Pfam" id="PF00171">
    <property type="entry name" value="Aldedh"/>
    <property type="match status" value="1"/>
</dbReference>
<evidence type="ECO:0000313" key="5">
    <source>
        <dbReference type="EMBL" id="MDR6270405.1"/>
    </source>
</evidence>
<dbReference type="SUPFAM" id="SSF53720">
    <property type="entry name" value="ALDH-like"/>
    <property type="match status" value="1"/>
</dbReference>
<dbReference type="EC" id="1.2.1.28" evidence="5"/>
<dbReference type="GO" id="GO:0018479">
    <property type="term" value="F:benzaldehyde dehydrogenase (NAD+) activity"/>
    <property type="evidence" value="ECO:0007669"/>
    <property type="project" value="UniProtKB-EC"/>
</dbReference>
<dbReference type="InterPro" id="IPR016161">
    <property type="entry name" value="Ald_DH/histidinol_DH"/>
</dbReference>
<dbReference type="PANTHER" id="PTHR42986:SF1">
    <property type="entry name" value="BENZALDEHYDE DEHYDROGENASE YFMT"/>
    <property type="match status" value="1"/>
</dbReference>
<feature type="domain" description="Aldehyde dehydrogenase" evidence="4">
    <location>
        <begin position="17"/>
        <end position="470"/>
    </location>
</feature>
<proteinExistence type="inferred from homology"/>
<dbReference type="PANTHER" id="PTHR42986">
    <property type="entry name" value="BENZALDEHYDE DEHYDROGENASE YFMT"/>
    <property type="match status" value="1"/>
</dbReference>
<comment type="caution">
    <text evidence="5">The sequence shown here is derived from an EMBL/GenBank/DDBJ whole genome shotgun (WGS) entry which is preliminary data.</text>
</comment>
<dbReference type="Proteomes" id="UP001185069">
    <property type="component" value="Unassembled WGS sequence"/>
</dbReference>
<name>A0ABU1JDD4_9MICC</name>
<dbReference type="EMBL" id="JAVDQF010000001">
    <property type="protein sequence ID" value="MDR6270405.1"/>
    <property type="molecule type" value="Genomic_DNA"/>
</dbReference>